<evidence type="ECO:0000256" key="1">
    <source>
        <dbReference type="SAM" id="Phobius"/>
    </source>
</evidence>
<dbReference type="Proteomes" id="UP000757435">
    <property type="component" value="Unassembled WGS sequence"/>
</dbReference>
<evidence type="ECO:0000313" key="3">
    <source>
        <dbReference type="Proteomes" id="UP000757435"/>
    </source>
</evidence>
<reference evidence="2" key="1">
    <citation type="submission" date="2021-05" db="EMBL/GenBank/DDBJ databases">
        <authorList>
            <person name="Pietrasiak N."/>
            <person name="Ward R."/>
            <person name="Stajich J.E."/>
            <person name="Kurbessoian T."/>
        </authorList>
    </citation>
    <scope>NUCLEOTIDE SEQUENCE</scope>
    <source>
        <strain evidence="2">UHER 2000/2452</strain>
    </source>
</reference>
<gene>
    <name evidence="2" type="ORF">KME15_01405</name>
</gene>
<organism evidence="2 3">
    <name type="scientific">Drouetiella hepatica Uher 2000/2452</name>
    <dbReference type="NCBI Taxonomy" id="904376"/>
    <lineage>
        <taxon>Bacteria</taxon>
        <taxon>Bacillati</taxon>
        <taxon>Cyanobacteriota</taxon>
        <taxon>Cyanophyceae</taxon>
        <taxon>Oculatellales</taxon>
        <taxon>Oculatellaceae</taxon>
        <taxon>Drouetiella</taxon>
    </lineage>
</organism>
<comment type="caution">
    <text evidence="2">The sequence shown here is derived from an EMBL/GenBank/DDBJ whole genome shotgun (WGS) entry which is preliminary data.</text>
</comment>
<keyword evidence="1" id="KW-0812">Transmembrane</keyword>
<keyword evidence="1" id="KW-1133">Transmembrane helix</keyword>
<sequence>MTYALEPNSLEPHQSLVATFSEQQTAEGALGALQEAGFPQENMTLTSQTPPVSETEAQESGGKGAIVGTIAGGLVGLIFSYAKVFLVAGSTNPVNDTIGIVLAGSLVGAIGMSLIAAMSGVNVVKNQAGAETSALAPIFLVSITASQPEDLTKAKEILEQYGSALAQAPETSS</sequence>
<evidence type="ECO:0000313" key="2">
    <source>
        <dbReference type="EMBL" id="MBW4657303.1"/>
    </source>
</evidence>
<keyword evidence="1" id="KW-0472">Membrane</keyword>
<accession>A0A951Q9N1</accession>
<feature type="transmembrane region" description="Helical" evidence="1">
    <location>
        <begin position="65"/>
        <end position="86"/>
    </location>
</feature>
<proteinExistence type="predicted"/>
<dbReference type="EMBL" id="JAHHHD010000001">
    <property type="protein sequence ID" value="MBW4657303.1"/>
    <property type="molecule type" value="Genomic_DNA"/>
</dbReference>
<reference evidence="2" key="2">
    <citation type="journal article" date="2022" name="Microbiol. Resour. Announc.">
        <title>Metagenome Sequencing to Explore Phylogenomics of Terrestrial Cyanobacteria.</title>
        <authorList>
            <person name="Ward R.D."/>
            <person name="Stajich J.E."/>
            <person name="Johansen J.R."/>
            <person name="Huntemann M."/>
            <person name="Clum A."/>
            <person name="Foster B."/>
            <person name="Foster B."/>
            <person name="Roux S."/>
            <person name="Palaniappan K."/>
            <person name="Varghese N."/>
            <person name="Mukherjee S."/>
            <person name="Reddy T.B.K."/>
            <person name="Daum C."/>
            <person name="Copeland A."/>
            <person name="Chen I.A."/>
            <person name="Ivanova N.N."/>
            <person name="Kyrpides N.C."/>
            <person name="Shapiro N."/>
            <person name="Eloe-Fadrosh E.A."/>
            <person name="Pietrasiak N."/>
        </authorList>
    </citation>
    <scope>NUCLEOTIDE SEQUENCE</scope>
    <source>
        <strain evidence="2">UHER 2000/2452</strain>
    </source>
</reference>
<dbReference type="AlphaFoldDB" id="A0A951Q9N1"/>
<protein>
    <submittedName>
        <fullName evidence="2">Uncharacterized protein</fullName>
    </submittedName>
</protein>
<feature type="transmembrane region" description="Helical" evidence="1">
    <location>
        <begin position="98"/>
        <end position="117"/>
    </location>
</feature>
<name>A0A951Q9N1_9CYAN</name>